<comment type="caution">
    <text evidence="2">The sequence shown here is derived from an EMBL/GenBank/DDBJ whole genome shotgun (WGS) entry which is preliminary data.</text>
</comment>
<organism evidence="2 3">
    <name type="scientific">Dyadobacter endophyticus</name>
    <dbReference type="NCBI Taxonomy" id="1749036"/>
    <lineage>
        <taxon>Bacteria</taxon>
        <taxon>Pseudomonadati</taxon>
        <taxon>Bacteroidota</taxon>
        <taxon>Cytophagia</taxon>
        <taxon>Cytophagales</taxon>
        <taxon>Spirosomataceae</taxon>
        <taxon>Dyadobacter</taxon>
    </lineage>
</organism>
<keyword evidence="3" id="KW-1185">Reference proteome</keyword>
<feature type="signal peptide" evidence="1">
    <location>
        <begin position="1"/>
        <end position="22"/>
    </location>
</feature>
<keyword evidence="1" id="KW-0732">Signal</keyword>
<reference evidence="3" key="1">
    <citation type="journal article" date="2019" name="Int. J. Syst. Evol. Microbiol.">
        <title>The Global Catalogue of Microorganisms (GCM) 10K type strain sequencing project: providing services to taxonomists for standard genome sequencing and annotation.</title>
        <authorList>
            <consortium name="The Broad Institute Genomics Platform"/>
            <consortium name="The Broad Institute Genome Sequencing Center for Infectious Disease"/>
            <person name="Wu L."/>
            <person name="Ma J."/>
        </authorList>
    </citation>
    <scope>NUCLEOTIDE SEQUENCE [LARGE SCALE GENOMIC DNA]</scope>
    <source>
        <strain evidence="3">CGMCC 1.15288</strain>
    </source>
</reference>
<dbReference type="Proteomes" id="UP000600214">
    <property type="component" value="Unassembled WGS sequence"/>
</dbReference>
<name>A0ABQ1YJN2_9BACT</name>
<evidence type="ECO:0008006" key="4">
    <source>
        <dbReference type="Google" id="ProtNLM"/>
    </source>
</evidence>
<dbReference type="RefSeq" id="WP_188929590.1">
    <property type="nucleotide sequence ID" value="NZ_BMIA01000001.1"/>
</dbReference>
<accession>A0ABQ1YJN2</accession>
<gene>
    <name evidence="2" type="ORF">GCM10007423_11730</name>
</gene>
<sequence length="110" mass="12377">MKKLFSLLVGLTITSLSFAQSAKEDFTGKWKTEEGVIITISNGNGKFTGIDPKGRPTLYNVRFEKNEWKGTVENHESGQKGNCEIYLEGSNLKIVAHKGVFSKTFYWVKQ</sequence>
<evidence type="ECO:0000313" key="3">
    <source>
        <dbReference type="Proteomes" id="UP000600214"/>
    </source>
</evidence>
<feature type="chain" id="PRO_5047320882" description="DUF2147 domain-containing protein" evidence="1">
    <location>
        <begin position="23"/>
        <end position="110"/>
    </location>
</feature>
<dbReference type="EMBL" id="BMIA01000001">
    <property type="protein sequence ID" value="GGH26614.1"/>
    <property type="molecule type" value="Genomic_DNA"/>
</dbReference>
<protein>
    <recommendedName>
        <fullName evidence="4">DUF2147 domain-containing protein</fullName>
    </recommendedName>
</protein>
<evidence type="ECO:0000313" key="2">
    <source>
        <dbReference type="EMBL" id="GGH26614.1"/>
    </source>
</evidence>
<evidence type="ECO:0000256" key="1">
    <source>
        <dbReference type="SAM" id="SignalP"/>
    </source>
</evidence>
<proteinExistence type="predicted"/>
<dbReference type="Gene3D" id="2.40.128.520">
    <property type="match status" value="1"/>
</dbReference>